<dbReference type="GO" id="GO:0009329">
    <property type="term" value="C:acetate CoA-transferase complex"/>
    <property type="evidence" value="ECO:0007669"/>
    <property type="project" value="TreeGrafter"/>
</dbReference>
<dbReference type="AlphaFoldDB" id="A0A382EG75"/>
<keyword evidence="1" id="KW-0808">Transferase</keyword>
<dbReference type="Gene3D" id="3.90.226.10">
    <property type="entry name" value="2-enoyl-CoA Hydratase, Chain A, domain 1"/>
    <property type="match status" value="1"/>
</dbReference>
<dbReference type="GO" id="GO:0003989">
    <property type="term" value="F:acetyl-CoA carboxylase activity"/>
    <property type="evidence" value="ECO:0007669"/>
    <property type="project" value="InterPro"/>
</dbReference>
<dbReference type="InterPro" id="IPR029045">
    <property type="entry name" value="ClpP/crotonase-like_dom_sf"/>
</dbReference>
<accession>A0A382EG75</accession>
<dbReference type="PRINTS" id="PR01070">
    <property type="entry name" value="ACCCTRFRASEB"/>
</dbReference>
<sequence length="222" mass="24496">MDWEDSKKYIDRLRDARKKTNQECAVMIVRGQVNGINITAGAINFDFIGGSIGCAEGEAIIYGVQHAIDNQNPFVFFPCGGGQRMHESPIALAQMTRTTLAVNELKKNNLPYLICFTDPTAGGITASFAMLGDIHIAEPGCLVAFAGRRVIQATVKEDLPENFQRSEYVQECGFVDLIVQRKDLQEKIGSLLSILLKKNSDIISEISNEITENTEPIRKEAS</sequence>
<dbReference type="GO" id="GO:0006633">
    <property type="term" value="P:fatty acid biosynthetic process"/>
    <property type="evidence" value="ECO:0007669"/>
    <property type="project" value="InterPro"/>
</dbReference>
<dbReference type="InterPro" id="IPR011762">
    <property type="entry name" value="COA_CT_N"/>
</dbReference>
<dbReference type="InterPro" id="IPR000438">
    <property type="entry name" value="Acetyl_CoA_COase_Trfase_b_su"/>
</dbReference>
<dbReference type="SUPFAM" id="SSF52096">
    <property type="entry name" value="ClpP/crotonase"/>
    <property type="match status" value="1"/>
</dbReference>
<dbReference type="EMBL" id="UINC01044096">
    <property type="protein sequence ID" value="SVB49074.1"/>
    <property type="molecule type" value="Genomic_DNA"/>
</dbReference>
<organism evidence="3">
    <name type="scientific">marine metagenome</name>
    <dbReference type="NCBI Taxonomy" id="408172"/>
    <lineage>
        <taxon>unclassified sequences</taxon>
        <taxon>metagenomes</taxon>
        <taxon>ecological metagenomes</taxon>
    </lineage>
</organism>
<dbReference type="PANTHER" id="PTHR42995:SF5">
    <property type="entry name" value="ACETYL-COENZYME A CARBOXYLASE CARBOXYL TRANSFERASE SUBUNIT BETA, CHLOROPLASTIC"/>
    <property type="match status" value="1"/>
</dbReference>
<reference evidence="3" key="1">
    <citation type="submission" date="2018-05" db="EMBL/GenBank/DDBJ databases">
        <authorList>
            <person name="Lanie J.A."/>
            <person name="Ng W.-L."/>
            <person name="Kazmierczak K.M."/>
            <person name="Andrzejewski T.M."/>
            <person name="Davidsen T.M."/>
            <person name="Wayne K.J."/>
            <person name="Tettelin H."/>
            <person name="Glass J.I."/>
            <person name="Rusch D."/>
            <person name="Podicherti R."/>
            <person name="Tsui H.-C.T."/>
            <person name="Winkler M.E."/>
        </authorList>
    </citation>
    <scope>NUCLEOTIDE SEQUENCE</scope>
</reference>
<dbReference type="PROSITE" id="PS50980">
    <property type="entry name" value="COA_CT_NTER"/>
    <property type="match status" value="1"/>
</dbReference>
<evidence type="ECO:0000313" key="3">
    <source>
        <dbReference type="EMBL" id="SVB49074.1"/>
    </source>
</evidence>
<protein>
    <recommendedName>
        <fullName evidence="2">CoA carboxyltransferase N-terminal domain-containing protein</fullName>
    </recommendedName>
</protein>
<dbReference type="GO" id="GO:2001295">
    <property type="term" value="P:malonyl-CoA biosynthetic process"/>
    <property type="evidence" value="ECO:0007669"/>
    <property type="project" value="TreeGrafter"/>
</dbReference>
<dbReference type="GO" id="GO:0016740">
    <property type="term" value="F:transferase activity"/>
    <property type="evidence" value="ECO:0007669"/>
    <property type="project" value="UniProtKB-KW"/>
</dbReference>
<dbReference type="PANTHER" id="PTHR42995">
    <property type="entry name" value="ACETYL-COENZYME A CARBOXYLASE CARBOXYL TRANSFERASE SUBUNIT BETA, CHLOROPLASTIC"/>
    <property type="match status" value="1"/>
</dbReference>
<dbReference type="Pfam" id="PF01039">
    <property type="entry name" value="Carboxyl_trans"/>
    <property type="match status" value="1"/>
</dbReference>
<proteinExistence type="predicted"/>
<dbReference type="InterPro" id="IPR034733">
    <property type="entry name" value="AcCoA_carboxyl_beta"/>
</dbReference>
<feature type="domain" description="CoA carboxyltransferase N-terminal" evidence="2">
    <location>
        <begin position="1"/>
        <end position="210"/>
    </location>
</feature>
<name>A0A382EG75_9ZZZZ</name>
<evidence type="ECO:0000259" key="2">
    <source>
        <dbReference type="PROSITE" id="PS50980"/>
    </source>
</evidence>
<gene>
    <name evidence="3" type="ORF">METZ01_LOCUS201928</name>
</gene>
<evidence type="ECO:0000256" key="1">
    <source>
        <dbReference type="ARBA" id="ARBA00022679"/>
    </source>
</evidence>